<gene>
    <name evidence="2" type="ORF">FB382_001732</name>
</gene>
<organism evidence="2 3">
    <name type="scientific">Nocardioides ginsengisegetis</name>
    <dbReference type="NCBI Taxonomy" id="661491"/>
    <lineage>
        <taxon>Bacteria</taxon>
        <taxon>Bacillati</taxon>
        <taxon>Actinomycetota</taxon>
        <taxon>Actinomycetes</taxon>
        <taxon>Propionibacteriales</taxon>
        <taxon>Nocardioidaceae</taxon>
        <taxon>Nocardioides</taxon>
    </lineage>
</organism>
<comment type="caution">
    <text evidence="2">The sequence shown here is derived from an EMBL/GenBank/DDBJ whole genome shotgun (WGS) entry which is preliminary data.</text>
</comment>
<proteinExistence type="predicted"/>
<dbReference type="AlphaFoldDB" id="A0A7W3P9G9"/>
<evidence type="ECO:0000313" key="3">
    <source>
        <dbReference type="Proteomes" id="UP000580910"/>
    </source>
</evidence>
<keyword evidence="1" id="KW-1133">Transmembrane helix</keyword>
<name>A0A7W3P9G9_9ACTN</name>
<feature type="transmembrane region" description="Helical" evidence="1">
    <location>
        <begin position="12"/>
        <end position="37"/>
    </location>
</feature>
<accession>A0A7W3P9G9</accession>
<sequence>MDGFGMGGGGDGLTAVLLVLVWIVTAAAMFAAGYLTARHGAGSLTGRPQDDSVALLRRRLAAGEIDDEQYLRLLSTMESR</sequence>
<reference evidence="2 3" key="1">
    <citation type="submission" date="2020-07" db="EMBL/GenBank/DDBJ databases">
        <title>Sequencing the genomes of 1000 actinobacteria strains.</title>
        <authorList>
            <person name="Klenk H.-P."/>
        </authorList>
    </citation>
    <scope>NUCLEOTIDE SEQUENCE [LARGE SCALE GENOMIC DNA]</scope>
    <source>
        <strain evidence="2 3">DSM 21349</strain>
    </source>
</reference>
<dbReference type="Proteomes" id="UP000580910">
    <property type="component" value="Unassembled WGS sequence"/>
</dbReference>
<dbReference type="EMBL" id="JACGXA010000001">
    <property type="protein sequence ID" value="MBA8803441.1"/>
    <property type="molecule type" value="Genomic_DNA"/>
</dbReference>
<evidence type="ECO:0000313" key="2">
    <source>
        <dbReference type="EMBL" id="MBA8803441.1"/>
    </source>
</evidence>
<protein>
    <submittedName>
        <fullName evidence="2">Putative membrane protein</fullName>
    </submittedName>
</protein>
<dbReference type="RefSeq" id="WP_182538423.1">
    <property type="nucleotide sequence ID" value="NZ_JACGXA010000001.1"/>
</dbReference>
<keyword evidence="1" id="KW-0812">Transmembrane</keyword>
<keyword evidence="1" id="KW-0472">Membrane</keyword>
<keyword evidence="3" id="KW-1185">Reference proteome</keyword>
<evidence type="ECO:0000256" key="1">
    <source>
        <dbReference type="SAM" id="Phobius"/>
    </source>
</evidence>